<accession>A0A1R4HIK5</accession>
<dbReference type="OrthoDB" id="5782986at2"/>
<dbReference type="NCBIfam" id="TIGR03940">
    <property type="entry name" value="PGA_PgaD"/>
    <property type="match status" value="1"/>
</dbReference>
<proteinExistence type="predicted"/>
<evidence type="ECO:0008006" key="4">
    <source>
        <dbReference type="Google" id="ProtNLM"/>
    </source>
</evidence>
<dbReference type="AlphaFoldDB" id="A0A1R4HIK5"/>
<dbReference type="Proteomes" id="UP000195442">
    <property type="component" value="Unassembled WGS sequence"/>
</dbReference>
<keyword evidence="1" id="KW-0812">Transmembrane</keyword>
<evidence type="ECO:0000256" key="1">
    <source>
        <dbReference type="SAM" id="Phobius"/>
    </source>
</evidence>
<dbReference type="GO" id="GO:0043709">
    <property type="term" value="P:cell adhesion involved in single-species biofilm formation"/>
    <property type="evidence" value="ECO:0007669"/>
    <property type="project" value="InterPro"/>
</dbReference>
<organism evidence="2 3">
    <name type="scientific">Crenothrix polyspora</name>
    <dbReference type="NCBI Taxonomy" id="360316"/>
    <lineage>
        <taxon>Bacteria</taxon>
        <taxon>Pseudomonadati</taxon>
        <taxon>Pseudomonadota</taxon>
        <taxon>Gammaproteobacteria</taxon>
        <taxon>Methylococcales</taxon>
        <taxon>Crenotrichaceae</taxon>
        <taxon>Crenothrix</taxon>
    </lineage>
</organism>
<evidence type="ECO:0000313" key="3">
    <source>
        <dbReference type="Proteomes" id="UP000195442"/>
    </source>
</evidence>
<feature type="transmembrane region" description="Helical" evidence="1">
    <location>
        <begin position="68"/>
        <end position="91"/>
    </location>
</feature>
<dbReference type="Pfam" id="PF13994">
    <property type="entry name" value="PgaD"/>
    <property type="match status" value="1"/>
</dbReference>
<reference evidence="3" key="1">
    <citation type="submission" date="2017-02" db="EMBL/GenBank/DDBJ databases">
        <authorList>
            <person name="Daims H."/>
        </authorList>
    </citation>
    <scope>NUCLEOTIDE SEQUENCE [LARGE SCALE GENOMIC DNA]</scope>
</reference>
<gene>
    <name evidence="2" type="ORF">CRENPOLYSF2_860003</name>
</gene>
<sequence>MKELIINTPSVLNLKQRSASGFFSFIFWLLWFYLWIPLSTFLGWYLGFDLVHFQIVELKHNAKFIEEIYFFAQALTLFGLSFAIWVAYNYYRFRNIERRSQAFHVSSKQLAEHYNVNISKLMEHQTSKYVSVSFDEDGNITNHTSINLMDNKKFTDSLKKIPTHQ</sequence>
<dbReference type="EMBL" id="FUKJ01000453">
    <property type="protein sequence ID" value="SJM96088.1"/>
    <property type="molecule type" value="Genomic_DNA"/>
</dbReference>
<protein>
    <recommendedName>
        <fullName evidence="4">Poly-beta-1,6-N-acetyl-D-glucosamine biosynthesis protein PgaD</fullName>
    </recommendedName>
</protein>
<feature type="transmembrane region" description="Helical" evidence="1">
    <location>
        <begin position="21"/>
        <end position="48"/>
    </location>
</feature>
<keyword evidence="1" id="KW-0472">Membrane</keyword>
<dbReference type="InterPro" id="IPR023829">
    <property type="entry name" value="PGA_PgaD"/>
</dbReference>
<dbReference type="RefSeq" id="WP_087148528.1">
    <property type="nucleotide sequence ID" value="NZ_FUKJ01000453.1"/>
</dbReference>
<keyword evidence="3" id="KW-1185">Reference proteome</keyword>
<keyword evidence="1" id="KW-1133">Transmembrane helix</keyword>
<name>A0A1R4HIK5_9GAMM</name>
<evidence type="ECO:0000313" key="2">
    <source>
        <dbReference type="EMBL" id="SJM96088.1"/>
    </source>
</evidence>